<dbReference type="STRING" id="28743.ENSCVAP00000016101"/>
<dbReference type="OMA" id="IHESVQF"/>
<dbReference type="InterPro" id="IPR042769">
    <property type="entry name" value="SPATA6_fam"/>
</dbReference>
<evidence type="ECO:0000313" key="5">
    <source>
        <dbReference type="Proteomes" id="UP000265020"/>
    </source>
</evidence>
<sequence>YPNINKHIIAINYLQVTCPGVLLHKKNDVYLRVRIMGQYKRTPCLAPLFPLLFHHRMVFVKVRIKQIN</sequence>
<dbReference type="GO" id="GO:0032027">
    <property type="term" value="F:myosin light chain binding"/>
    <property type="evidence" value="ECO:0007669"/>
    <property type="project" value="InterPro"/>
</dbReference>
<reference evidence="4" key="1">
    <citation type="submission" date="2025-08" db="UniProtKB">
        <authorList>
            <consortium name="Ensembl"/>
        </authorList>
    </citation>
    <scope>IDENTIFICATION</scope>
</reference>
<dbReference type="Proteomes" id="UP000265020">
    <property type="component" value="Unassembled WGS sequence"/>
</dbReference>
<dbReference type="GeneTree" id="ENSGT01000000215711"/>
<keyword evidence="2" id="KW-0597">Phosphoprotein</keyword>
<dbReference type="AlphaFoldDB" id="A0A3Q2DAZ2"/>
<dbReference type="InterPro" id="IPR032732">
    <property type="entry name" value="SPATA6_N"/>
</dbReference>
<feature type="domain" description="Spermatogenesis-associated protein 6 N-terminal" evidence="3">
    <location>
        <begin position="13"/>
        <end position="62"/>
    </location>
</feature>
<name>A0A3Q2DAZ2_CYPVA</name>
<dbReference type="PANTHER" id="PTHR16435">
    <property type="entry name" value="SPERMATOGENESIS-ASSOCIATED PROTEIN 6 SPATA6"/>
    <property type="match status" value="1"/>
</dbReference>
<organism evidence="4 5">
    <name type="scientific">Cyprinodon variegatus</name>
    <name type="common">Sheepshead minnow</name>
    <dbReference type="NCBI Taxonomy" id="28743"/>
    <lineage>
        <taxon>Eukaryota</taxon>
        <taxon>Metazoa</taxon>
        <taxon>Chordata</taxon>
        <taxon>Craniata</taxon>
        <taxon>Vertebrata</taxon>
        <taxon>Euteleostomi</taxon>
        <taxon>Actinopterygii</taxon>
        <taxon>Neopterygii</taxon>
        <taxon>Teleostei</taxon>
        <taxon>Neoteleostei</taxon>
        <taxon>Acanthomorphata</taxon>
        <taxon>Ovalentaria</taxon>
        <taxon>Atherinomorphae</taxon>
        <taxon>Cyprinodontiformes</taxon>
        <taxon>Cyprinodontidae</taxon>
        <taxon>Cyprinodon</taxon>
    </lineage>
</organism>
<reference evidence="4" key="2">
    <citation type="submission" date="2025-09" db="UniProtKB">
        <authorList>
            <consortium name="Ensembl"/>
        </authorList>
    </citation>
    <scope>IDENTIFICATION</scope>
</reference>
<comment type="similarity">
    <text evidence="1">Belongs to the SPATA6 family.</text>
</comment>
<dbReference type="Ensembl" id="ENSCVAT00000024393.1">
    <property type="protein sequence ID" value="ENSCVAP00000016101.1"/>
    <property type="gene ID" value="ENSCVAG00000019006.1"/>
</dbReference>
<keyword evidence="5" id="KW-1185">Reference proteome</keyword>
<accession>A0A3Q2DAZ2</accession>
<evidence type="ECO:0000313" key="4">
    <source>
        <dbReference type="Ensembl" id="ENSCVAP00000016101.1"/>
    </source>
</evidence>
<protein>
    <recommendedName>
        <fullName evidence="3">Spermatogenesis-associated protein 6 N-terminal domain-containing protein</fullName>
    </recommendedName>
</protein>
<evidence type="ECO:0000256" key="1">
    <source>
        <dbReference type="ARBA" id="ARBA00006215"/>
    </source>
</evidence>
<dbReference type="GO" id="GO:0007283">
    <property type="term" value="P:spermatogenesis"/>
    <property type="evidence" value="ECO:0007669"/>
    <property type="project" value="InterPro"/>
</dbReference>
<proteinExistence type="inferred from homology"/>
<evidence type="ECO:0000259" key="3">
    <source>
        <dbReference type="Pfam" id="PF14909"/>
    </source>
</evidence>
<dbReference type="Pfam" id="PF14909">
    <property type="entry name" value="SPATA6"/>
    <property type="match status" value="1"/>
</dbReference>
<dbReference type="GO" id="GO:0120212">
    <property type="term" value="C:sperm head-tail coupling apparatus"/>
    <property type="evidence" value="ECO:0007669"/>
    <property type="project" value="InterPro"/>
</dbReference>
<dbReference type="PANTHER" id="PTHR16435:SF3">
    <property type="entry name" value="SPERMATOGENESIS-ASSOCIATED PROTEIN 6"/>
    <property type="match status" value="1"/>
</dbReference>
<evidence type="ECO:0000256" key="2">
    <source>
        <dbReference type="ARBA" id="ARBA00022553"/>
    </source>
</evidence>